<dbReference type="PROSITE" id="PS50977">
    <property type="entry name" value="HTH_TETR_2"/>
    <property type="match status" value="1"/>
</dbReference>
<dbReference type="Gene3D" id="1.10.357.10">
    <property type="entry name" value="Tetracycline Repressor, domain 2"/>
    <property type="match status" value="1"/>
</dbReference>
<keyword evidence="1" id="KW-0805">Transcription regulation</keyword>
<dbReference type="InterPro" id="IPR001647">
    <property type="entry name" value="HTH_TetR"/>
</dbReference>
<feature type="domain" description="HTH tetR-type" evidence="6">
    <location>
        <begin position="9"/>
        <end position="69"/>
    </location>
</feature>
<name>A0ABW1JXX2_9NOCA</name>
<gene>
    <name evidence="7" type="ORF">ACFP3H_25150</name>
</gene>
<feature type="DNA-binding region" description="H-T-H motif" evidence="4">
    <location>
        <begin position="32"/>
        <end position="51"/>
    </location>
</feature>
<proteinExistence type="predicted"/>
<keyword evidence="3" id="KW-0804">Transcription</keyword>
<dbReference type="Pfam" id="PF21351">
    <property type="entry name" value="TetR_C_41"/>
    <property type="match status" value="1"/>
</dbReference>
<evidence type="ECO:0000313" key="7">
    <source>
        <dbReference type="EMBL" id="MFC6014354.1"/>
    </source>
</evidence>
<keyword evidence="8" id="KW-1185">Reference proteome</keyword>
<dbReference type="InterPro" id="IPR050109">
    <property type="entry name" value="HTH-type_TetR-like_transc_reg"/>
</dbReference>
<dbReference type="PRINTS" id="PR00455">
    <property type="entry name" value="HTHTETR"/>
</dbReference>
<dbReference type="SUPFAM" id="SSF46689">
    <property type="entry name" value="Homeodomain-like"/>
    <property type="match status" value="1"/>
</dbReference>
<dbReference type="RefSeq" id="WP_378609669.1">
    <property type="nucleotide sequence ID" value="NZ_JBHSQN010000016.1"/>
</dbReference>
<dbReference type="PANTHER" id="PTHR30055:SF234">
    <property type="entry name" value="HTH-TYPE TRANSCRIPTIONAL REGULATOR BETI"/>
    <property type="match status" value="1"/>
</dbReference>
<dbReference type="Proteomes" id="UP001596223">
    <property type="component" value="Unassembled WGS sequence"/>
</dbReference>
<organism evidence="7 8">
    <name type="scientific">Nocardia lasii</name>
    <dbReference type="NCBI Taxonomy" id="1616107"/>
    <lineage>
        <taxon>Bacteria</taxon>
        <taxon>Bacillati</taxon>
        <taxon>Actinomycetota</taxon>
        <taxon>Actinomycetes</taxon>
        <taxon>Mycobacteriales</taxon>
        <taxon>Nocardiaceae</taxon>
        <taxon>Nocardia</taxon>
    </lineage>
</organism>
<feature type="region of interest" description="Disordered" evidence="5">
    <location>
        <begin position="190"/>
        <end position="216"/>
    </location>
</feature>
<accession>A0ABW1JXX2</accession>
<sequence>MTTRARQREETRRILLRETRALFAAKGYAAVGLAEIVTAAGVTKGALYHHFDSKTDLFKAVLTQVQEEVGAQVAAAADAEPDPWTQLRTGCAAFLRACADPLIQRIMLIDGPAVLGWHEWRAMDEANSARHLHEALSALVDAGVLPPQPVAPLTHLLSGAMNEAALWLTTQPEALPDTIAALDRLLDGLRGPTRGRGETSAPTTRVISGQAGKLTE</sequence>
<evidence type="ECO:0000259" key="6">
    <source>
        <dbReference type="PROSITE" id="PS50977"/>
    </source>
</evidence>
<reference evidence="8" key="1">
    <citation type="journal article" date="2019" name="Int. J. Syst. Evol. Microbiol.">
        <title>The Global Catalogue of Microorganisms (GCM) 10K type strain sequencing project: providing services to taxonomists for standard genome sequencing and annotation.</title>
        <authorList>
            <consortium name="The Broad Institute Genomics Platform"/>
            <consortium name="The Broad Institute Genome Sequencing Center for Infectious Disease"/>
            <person name="Wu L."/>
            <person name="Ma J."/>
        </authorList>
    </citation>
    <scope>NUCLEOTIDE SEQUENCE [LARGE SCALE GENOMIC DNA]</scope>
    <source>
        <strain evidence="8">CCUG 36956</strain>
    </source>
</reference>
<evidence type="ECO:0000256" key="1">
    <source>
        <dbReference type="ARBA" id="ARBA00023015"/>
    </source>
</evidence>
<dbReference type="Pfam" id="PF00440">
    <property type="entry name" value="TetR_N"/>
    <property type="match status" value="1"/>
</dbReference>
<keyword evidence="2 4" id="KW-0238">DNA-binding</keyword>
<dbReference type="EMBL" id="JBHSQN010000016">
    <property type="protein sequence ID" value="MFC6014354.1"/>
    <property type="molecule type" value="Genomic_DNA"/>
</dbReference>
<evidence type="ECO:0000256" key="5">
    <source>
        <dbReference type="SAM" id="MobiDB-lite"/>
    </source>
</evidence>
<evidence type="ECO:0000313" key="8">
    <source>
        <dbReference type="Proteomes" id="UP001596223"/>
    </source>
</evidence>
<dbReference type="InterPro" id="IPR009057">
    <property type="entry name" value="Homeodomain-like_sf"/>
</dbReference>
<comment type="caution">
    <text evidence="7">The sequence shown here is derived from an EMBL/GenBank/DDBJ whole genome shotgun (WGS) entry which is preliminary data.</text>
</comment>
<evidence type="ECO:0000256" key="4">
    <source>
        <dbReference type="PROSITE-ProRule" id="PRU00335"/>
    </source>
</evidence>
<dbReference type="InterPro" id="IPR049484">
    <property type="entry name" value="Rv0078-like_C"/>
</dbReference>
<dbReference type="PANTHER" id="PTHR30055">
    <property type="entry name" value="HTH-TYPE TRANSCRIPTIONAL REGULATOR RUTR"/>
    <property type="match status" value="1"/>
</dbReference>
<protein>
    <submittedName>
        <fullName evidence="7">TetR/AcrR family transcriptional regulator</fullName>
    </submittedName>
</protein>
<evidence type="ECO:0000256" key="2">
    <source>
        <dbReference type="ARBA" id="ARBA00023125"/>
    </source>
</evidence>
<evidence type="ECO:0000256" key="3">
    <source>
        <dbReference type="ARBA" id="ARBA00023163"/>
    </source>
</evidence>